<evidence type="ECO:0000313" key="4">
    <source>
        <dbReference type="Proteomes" id="UP000092993"/>
    </source>
</evidence>
<feature type="transmembrane region" description="Helical" evidence="2">
    <location>
        <begin position="41"/>
        <end position="62"/>
    </location>
</feature>
<organism evidence="3 4">
    <name type="scientific">Grifola frondosa</name>
    <name type="common">Maitake</name>
    <name type="synonym">Polyporus frondosus</name>
    <dbReference type="NCBI Taxonomy" id="5627"/>
    <lineage>
        <taxon>Eukaryota</taxon>
        <taxon>Fungi</taxon>
        <taxon>Dikarya</taxon>
        <taxon>Basidiomycota</taxon>
        <taxon>Agaricomycotina</taxon>
        <taxon>Agaricomycetes</taxon>
        <taxon>Polyporales</taxon>
        <taxon>Grifolaceae</taxon>
        <taxon>Grifola</taxon>
    </lineage>
</organism>
<keyword evidence="2" id="KW-0472">Membrane</keyword>
<dbReference type="OMA" id="GFFPARI"/>
<evidence type="ECO:0000256" key="2">
    <source>
        <dbReference type="SAM" id="Phobius"/>
    </source>
</evidence>
<proteinExistence type="predicted"/>
<reference evidence="3 4" key="1">
    <citation type="submission" date="2016-03" db="EMBL/GenBank/DDBJ databases">
        <title>Whole genome sequencing of Grifola frondosa 9006-11.</title>
        <authorList>
            <person name="Min B."/>
            <person name="Park H."/>
            <person name="Kim J.-G."/>
            <person name="Cho H."/>
            <person name="Oh Y.-L."/>
            <person name="Kong W.-S."/>
            <person name="Choi I.-G."/>
        </authorList>
    </citation>
    <scope>NUCLEOTIDE SEQUENCE [LARGE SCALE GENOMIC DNA]</scope>
    <source>
        <strain evidence="3 4">9006-11</strain>
    </source>
</reference>
<accession>A0A1C7LSZ5</accession>
<feature type="compositionally biased region" description="Low complexity" evidence="1">
    <location>
        <begin position="17"/>
        <end position="36"/>
    </location>
</feature>
<feature type="compositionally biased region" description="Pro residues" evidence="1">
    <location>
        <begin position="135"/>
        <end position="161"/>
    </location>
</feature>
<comment type="caution">
    <text evidence="3">The sequence shown here is derived from an EMBL/GenBank/DDBJ whole genome shotgun (WGS) entry which is preliminary data.</text>
</comment>
<dbReference type="AlphaFoldDB" id="A0A1C7LSZ5"/>
<keyword evidence="4" id="KW-1185">Reference proteome</keyword>
<feature type="region of interest" description="Disordered" evidence="1">
    <location>
        <begin position="178"/>
        <end position="202"/>
    </location>
</feature>
<keyword evidence="2" id="KW-1133">Transmembrane helix</keyword>
<gene>
    <name evidence="3" type="ORF">A0H81_12252</name>
</gene>
<evidence type="ECO:0000256" key="1">
    <source>
        <dbReference type="SAM" id="MobiDB-lite"/>
    </source>
</evidence>
<name>A0A1C7LSZ5_GRIFR</name>
<dbReference type="PRINTS" id="PR01217">
    <property type="entry name" value="PRICHEXTENSN"/>
</dbReference>
<feature type="compositionally biased region" description="Basic and acidic residues" evidence="1">
    <location>
        <begin position="311"/>
        <end position="320"/>
    </location>
</feature>
<dbReference type="Proteomes" id="UP000092993">
    <property type="component" value="Unassembled WGS sequence"/>
</dbReference>
<sequence length="329" mass="35080">MAFQTLSSSATAETALPSTTSTDSGSAGSSPSSNPSPNSSLPFSFLITFIAIFLFFLGCGLGSRRVAHELRRNFGIGVLPAQPSTPASGLPQTRPVLWDVYPEIVGIDVKPEGKDGAEYMWEELLPLSTTKVRAPPEPTVTPEWSPPPPDPLPPPLHPPPASHSLGFFPARIGGMRAVPTPSLARRSPARPPPSRPPLAGPRRYVPATLLAPLINAASAFFTHQAPRQAEKPEREEEERPVQALQVALLVAMPSAERARLRRARAKQREHADGADIVMEDRILDSDSGMGIGEYVLGMAEAPWSGESLDNQVEKKEEGDGGGHAGSSTS</sequence>
<feature type="region of interest" description="Disordered" evidence="1">
    <location>
        <begin position="1"/>
        <end position="36"/>
    </location>
</feature>
<keyword evidence="2" id="KW-0812">Transmembrane</keyword>
<dbReference type="EMBL" id="LUGG01000023">
    <property type="protein sequence ID" value="OBZ67853.1"/>
    <property type="molecule type" value="Genomic_DNA"/>
</dbReference>
<feature type="region of interest" description="Disordered" evidence="1">
    <location>
        <begin position="305"/>
        <end position="329"/>
    </location>
</feature>
<evidence type="ECO:0000313" key="3">
    <source>
        <dbReference type="EMBL" id="OBZ67853.1"/>
    </source>
</evidence>
<feature type="region of interest" description="Disordered" evidence="1">
    <location>
        <begin position="132"/>
        <end position="163"/>
    </location>
</feature>
<protein>
    <submittedName>
        <fullName evidence="3">Uncharacterized protein</fullName>
    </submittedName>
</protein>
<feature type="compositionally biased region" description="Polar residues" evidence="1">
    <location>
        <begin position="1"/>
        <end position="12"/>
    </location>
</feature>
<dbReference type="OrthoDB" id="2796963at2759"/>
<feature type="compositionally biased region" description="Pro residues" evidence="1">
    <location>
        <begin position="189"/>
        <end position="199"/>
    </location>
</feature>